<feature type="region of interest" description="Disordered" evidence="1">
    <location>
        <begin position="1"/>
        <end position="20"/>
    </location>
</feature>
<evidence type="ECO:0000313" key="3">
    <source>
        <dbReference type="EMBL" id="KZR98237.1"/>
    </source>
</evidence>
<protein>
    <recommendedName>
        <fullName evidence="2">DUF5641 domain-containing protein</fullName>
    </recommendedName>
</protein>
<organism evidence="3 4">
    <name type="scientific">Daphnia magna</name>
    <dbReference type="NCBI Taxonomy" id="35525"/>
    <lineage>
        <taxon>Eukaryota</taxon>
        <taxon>Metazoa</taxon>
        <taxon>Ecdysozoa</taxon>
        <taxon>Arthropoda</taxon>
        <taxon>Crustacea</taxon>
        <taxon>Branchiopoda</taxon>
        <taxon>Diplostraca</taxon>
        <taxon>Cladocera</taxon>
        <taxon>Anomopoda</taxon>
        <taxon>Daphniidae</taxon>
        <taxon>Daphnia</taxon>
    </lineage>
</organism>
<accession>A0A164FWE9</accession>
<dbReference type="AlphaFoldDB" id="A0A164FWE9"/>
<dbReference type="EMBL" id="LRGB01017845">
    <property type="protein sequence ID" value="KZR98237.1"/>
    <property type="molecule type" value="Genomic_DNA"/>
</dbReference>
<feature type="domain" description="DUF5641" evidence="2">
    <location>
        <begin position="3"/>
        <end position="78"/>
    </location>
</feature>
<comment type="caution">
    <text evidence="3">The sequence shown here is derived from an EMBL/GenBank/DDBJ whole genome shotgun (WGS) entry which is preliminary data.</text>
</comment>
<dbReference type="OrthoDB" id="8048386at2759"/>
<dbReference type="Proteomes" id="UP000076858">
    <property type="component" value="Unassembled WGS sequence"/>
</dbReference>
<dbReference type="Pfam" id="PF18701">
    <property type="entry name" value="DUF5641"/>
    <property type="match status" value="1"/>
</dbReference>
<name>A0A164FWE9_9CRUS</name>
<proteinExistence type="predicted"/>
<evidence type="ECO:0000256" key="1">
    <source>
        <dbReference type="SAM" id="MobiDB-lite"/>
    </source>
</evidence>
<reference evidence="3 4" key="1">
    <citation type="submission" date="2016-03" db="EMBL/GenBank/DDBJ databases">
        <title>EvidentialGene: Evidence-directed Construction of Genes on Genomes.</title>
        <authorList>
            <person name="Gilbert D.G."/>
            <person name="Choi J.-H."/>
            <person name="Mockaitis K."/>
            <person name="Colbourne J."/>
            <person name="Pfrender M."/>
        </authorList>
    </citation>
    <scope>NUCLEOTIDE SEQUENCE [LARGE SCALE GENOMIC DNA]</scope>
    <source>
        <strain evidence="3 4">Xinb3</strain>
        <tissue evidence="3">Complete organism</tissue>
    </source>
</reference>
<gene>
    <name evidence="3" type="ORF">APZ42_006440</name>
</gene>
<evidence type="ECO:0000313" key="4">
    <source>
        <dbReference type="Proteomes" id="UP000076858"/>
    </source>
</evidence>
<feature type="region of interest" description="Disordered" evidence="1">
    <location>
        <begin position="84"/>
        <end position="110"/>
    </location>
</feature>
<dbReference type="InterPro" id="IPR040676">
    <property type="entry name" value="DUF5641"/>
</dbReference>
<sequence>LRSYLPALREQHQATSKKQQTVIKEKDIVLVHDDKPRKDWKMAVVESLIRSRDGEIRAAEIRTAKGKTNRPIAKLHPLQISEPVDPVFRPAAEDPPDPVSIISRPSRKSADRARAAVKKIFEEEAHV</sequence>
<feature type="non-terminal residue" evidence="3">
    <location>
        <position position="1"/>
    </location>
</feature>
<keyword evidence="4" id="KW-1185">Reference proteome</keyword>
<evidence type="ECO:0000259" key="2">
    <source>
        <dbReference type="Pfam" id="PF18701"/>
    </source>
</evidence>